<protein>
    <recommendedName>
        <fullName evidence="3">Sporulation protein Cse60</fullName>
    </recommendedName>
</protein>
<proteinExistence type="predicted"/>
<accession>A0A916ZIA6</accession>
<dbReference type="AlphaFoldDB" id="A0A916ZIA6"/>
<comment type="caution">
    <text evidence="1">The sequence shown here is derived from an EMBL/GenBank/DDBJ whole genome shotgun (WGS) entry which is preliminary data.</text>
</comment>
<keyword evidence="2" id="KW-1185">Reference proteome</keyword>
<sequence>MIQVKEFVDSDNSYAENKANQFLAGLQEDQVINVCYASVVKSSPSRSESQRSTILVVYRTENRKGV</sequence>
<dbReference type="RefSeq" id="WP_188999433.1">
    <property type="nucleotide sequence ID" value="NZ_BMHP01000009.1"/>
</dbReference>
<evidence type="ECO:0000313" key="1">
    <source>
        <dbReference type="EMBL" id="GGD97966.1"/>
    </source>
</evidence>
<reference evidence="1" key="2">
    <citation type="submission" date="2020-09" db="EMBL/GenBank/DDBJ databases">
        <authorList>
            <person name="Sun Q."/>
            <person name="Zhou Y."/>
        </authorList>
    </citation>
    <scope>NUCLEOTIDE SEQUENCE</scope>
    <source>
        <strain evidence="1">CGMCC 1.15178</strain>
    </source>
</reference>
<reference evidence="1" key="1">
    <citation type="journal article" date="2014" name="Int. J. Syst. Evol. Microbiol.">
        <title>Complete genome sequence of Corynebacterium casei LMG S-19264T (=DSM 44701T), isolated from a smear-ripened cheese.</title>
        <authorList>
            <consortium name="US DOE Joint Genome Institute (JGI-PGF)"/>
            <person name="Walter F."/>
            <person name="Albersmeier A."/>
            <person name="Kalinowski J."/>
            <person name="Ruckert C."/>
        </authorList>
    </citation>
    <scope>NUCLEOTIDE SEQUENCE</scope>
    <source>
        <strain evidence="1">CGMCC 1.15178</strain>
    </source>
</reference>
<dbReference type="Pfam" id="PF10957">
    <property type="entry name" value="Spore_Cse60"/>
    <property type="match status" value="1"/>
</dbReference>
<gene>
    <name evidence="1" type="ORF">GCM10010911_65960</name>
</gene>
<dbReference type="EMBL" id="BMHP01000009">
    <property type="protein sequence ID" value="GGD97966.1"/>
    <property type="molecule type" value="Genomic_DNA"/>
</dbReference>
<organism evidence="1 2">
    <name type="scientific">Paenibacillus nasutitermitis</name>
    <dbReference type="NCBI Taxonomy" id="1652958"/>
    <lineage>
        <taxon>Bacteria</taxon>
        <taxon>Bacillati</taxon>
        <taxon>Bacillota</taxon>
        <taxon>Bacilli</taxon>
        <taxon>Bacillales</taxon>
        <taxon>Paenibacillaceae</taxon>
        <taxon>Paenibacillus</taxon>
    </lineage>
</organism>
<evidence type="ECO:0000313" key="2">
    <source>
        <dbReference type="Proteomes" id="UP000612456"/>
    </source>
</evidence>
<dbReference type="Proteomes" id="UP000612456">
    <property type="component" value="Unassembled WGS sequence"/>
</dbReference>
<name>A0A916ZIA6_9BACL</name>
<evidence type="ECO:0008006" key="3">
    <source>
        <dbReference type="Google" id="ProtNLM"/>
    </source>
</evidence>
<dbReference type="InterPro" id="IPR020296">
    <property type="entry name" value="Spore_Cse60"/>
</dbReference>